<evidence type="ECO:0000313" key="2">
    <source>
        <dbReference type="EMBL" id="UYO64442.1"/>
    </source>
</evidence>
<name>A0ABY6HJ81_9FIRM</name>
<sequence length="463" mass="52860">MGGKEASRGFLYQAFASVLEALTAQTAWDKIYIEFPTSKDKVDIALEKEKQIIKSIQVKSTINSFSKSNIKAWLLELIEDVSSTKYELFLIGQCDKDTITFINSVKKYYDKDIDEKAKKSLAGFDTNILDENQIEIVNILFEINLLEKLVRDSLHKYISYRNKKMTYDQISFISSATVNDQMISSTQGKGIDRKVFDDELEKRILLLADGYSIQRTSIGIKSFNRGAEKLENETESCLSLLDKFDGRRLKNNHNWNEDIYQNLEEFLLNNTNKKHAYQIFLDTHSSVAFAAGRVLDNKSGIDIFPVQKTTTNGTILWDITRVPERKYSDWQFSHEKTNINRNDSAIILNVTRNIYGDVVDYIKDIELPIGRVINCTLNKVGATNISVEDGTHATILANSIYSALSDRNTAERRAILHIFASAPNAFMFFLGQNSLGFGKCILYEYDFEQRDSCSYSQSIDFTK</sequence>
<feature type="domain" description="SMODS-associated and fused to various effectors" evidence="1">
    <location>
        <begin position="259"/>
        <end position="460"/>
    </location>
</feature>
<evidence type="ECO:0000313" key="3">
    <source>
        <dbReference type="Proteomes" id="UP001163550"/>
    </source>
</evidence>
<keyword evidence="3" id="KW-1185">Reference proteome</keyword>
<gene>
    <name evidence="2" type="ORF">LNN31_08470</name>
</gene>
<dbReference type="EMBL" id="CP087994">
    <property type="protein sequence ID" value="UYO64442.1"/>
    <property type="molecule type" value="Genomic_DNA"/>
</dbReference>
<dbReference type="RefSeq" id="WP_228882558.1">
    <property type="nucleotide sequence ID" value="NZ_CABIIK010000048.1"/>
</dbReference>
<evidence type="ECO:0000259" key="1">
    <source>
        <dbReference type="Pfam" id="PF18145"/>
    </source>
</evidence>
<proteinExistence type="predicted"/>
<reference evidence="2" key="1">
    <citation type="submission" date="2021-11" db="EMBL/GenBank/DDBJ databases">
        <title>Isoprene-degrading acetogen.</title>
        <authorList>
            <person name="Yang Y."/>
            <person name="Jin H."/>
            <person name="Yan J."/>
        </authorList>
    </citation>
    <scope>NUCLEOTIDE SEQUENCE</scope>
    <source>
        <strain evidence="2">Berkeley</strain>
    </source>
</reference>
<dbReference type="Proteomes" id="UP001163550">
    <property type="component" value="Chromosome"/>
</dbReference>
<dbReference type="Pfam" id="PF18145">
    <property type="entry name" value="SAVED"/>
    <property type="match status" value="1"/>
</dbReference>
<organism evidence="2 3">
    <name type="scientific">Acetobacterium wieringae</name>
    <dbReference type="NCBI Taxonomy" id="52694"/>
    <lineage>
        <taxon>Bacteria</taxon>
        <taxon>Bacillati</taxon>
        <taxon>Bacillota</taxon>
        <taxon>Clostridia</taxon>
        <taxon>Eubacteriales</taxon>
        <taxon>Eubacteriaceae</taxon>
        <taxon>Acetobacterium</taxon>
    </lineage>
</organism>
<dbReference type="InterPro" id="IPR040836">
    <property type="entry name" value="SAVED"/>
</dbReference>
<accession>A0ABY6HJ81</accession>
<dbReference type="NCBIfam" id="NF033611">
    <property type="entry name" value="SAVED"/>
    <property type="match status" value="1"/>
</dbReference>
<protein>
    <submittedName>
        <fullName evidence="2">SAVED domain-containing protein</fullName>
    </submittedName>
</protein>